<feature type="domain" description="ABC transporter" evidence="4">
    <location>
        <begin position="2"/>
        <end position="212"/>
    </location>
</feature>
<dbReference type="SMART" id="SM00382">
    <property type="entry name" value="AAA"/>
    <property type="match status" value="1"/>
</dbReference>
<dbReference type="GO" id="GO:0016887">
    <property type="term" value="F:ATP hydrolysis activity"/>
    <property type="evidence" value="ECO:0007669"/>
    <property type="project" value="InterPro"/>
</dbReference>
<dbReference type="InterPro" id="IPR003439">
    <property type="entry name" value="ABC_transporter-like_ATP-bd"/>
</dbReference>
<dbReference type="eggNOG" id="COG1116">
    <property type="taxonomic scope" value="Bacteria"/>
</dbReference>
<dbReference type="InterPro" id="IPR003593">
    <property type="entry name" value="AAA+_ATPase"/>
</dbReference>
<dbReference type="PROSITE" id="PS50893">
    <property type="entry name" value="ABC_TRANSPORTER_2"/>
    <property type="match status" value="1"/>
</dbReference>
<dbReference type="Gene3D" id="3.40.50.300">
    <property type="entry name" value="P-loop containing nucleotide triphosphate hydrolases"/>
    <property type="match status" value="1"/>
</dbReference>
<dbReference type="GO" id="GO:0005524">
    <property type="term" value="F:ATP binding"/>
    <property type="evidence" value="ECO:0007669"/>
    <property type="project" value="UniProtKB-KW"/>
</dbReference>
<dbReference type="EMBL" id="FP565809">
    <property type="protein sequence ID" value="CBH22395.1"/>
    <property type="molecule type" value="Genomic_DNA"/>
</dbReference>
<dbReference type="PANTHER" id="PTHR42781">
    <property type="entry name" value="SPERMIDINE/PUTRESCINE IMPORT ATP-BINDING PROTEIN POTA"/>
    <property type="match status" value="1"/>
</dbReference>
<keyword evidence="1" id="KW-0813">Transport</keyword>
<accession>E3PUF7</accession>
<evidence type="ECO:0000256" key="1">
    <source>
        <dbReference type="ARBA" id="ARBA00022448"/>
    </source>
</evidence>
<keyword evidence="6" id="KW-1185">Reference proteome</keyword>
<evidence type="ECO:0000259" key="4">
    <source>
        <dbReference type="PROSITE" id="PS50893"/>
    </source>
</evidence>
<dbReference type="SUPFAM" id="SSF52540">
    <property type="entry name" value="P-loop containing nucleoside triphosphate hydrolases"/>
    <property type="match status" value="1"/>
</dbReference>
<proteinExistence type="predicted"/>
<dbReference type="Pfam" id="PF00005">
    <property type="entry name" value="ABC_tran"/>
    <property type="match status" value="1"/>
</dbReference>
<dbReference type="BioCyc" id="CSTI499177:GJE9-2347-MONOMER"/>
<dbReference type="STRING" id="1511.CLOST_2278"/>
<dbReference type="InterPro" id="IPR050093">
    <property type="entry name" value="ABC_SmlMolc_Importer"/>
</dbReference>
<dbReference type="AlphaFoldDB" id="E3PUF7"/>
<evidence type="ECO:0000256" key="2">
    <source>
        <dbReference type="ARBA" id="ARBA00022741"/>
    </source>
</evidence>
<evidence type="ECO:0000313" key="6">
    <source>
        <dbReference type="Proteomes" id="UP000007041"/>
    </source>
</evidence>
<reference evidence="6" key="1">
    <citation type="journal article" date="2010" name="BMC Genomics">
        <title>Clostridium sticklandii, a specialist in amino acid degradation:revisiting its metabolism through its genome sequence.</title>
        <authorList>
            <person name="Fonknechten N."/>
            <person name="Chaussonnerie S."/>
            <person name="Tricot S."/>
            <person name="Lajus A."/>
            <person name="Andreesen J.R."/>
            <person name="Perchat N."/>
            <person name="Pelletier E."/>
            <person name="Gouyvenoux M."/>
            <person name="Barbe V."/>
            <person name="Salanoubat M."/>
            <person name="Le Paslier D."/>
            <person name="Weissenbach J."/>
            <person name="Cohen G.N."/>
            <person name="Kreimeyer A."/>
        </authorList>
    </citation>
    <scope>NUCLEOTIDE SEQUENCE [LARGE SCALE GENOMIC DNA]</scope>
    <source>
        <strain evidence="6">ATCC 12662 / DSM 519 / JCM 1433 / CCUG 9281 / NCIMB 10654 / HF</strain>
    </source>
</reference>
<dbReference type="PROSITE" id="PS00211">
    <property type="entry name" value="ABC_TRANSPORTER_1"/>
    <property type="match status" value="1"/>
</dbReference>
<evidence type="ECO:0000256" key="3">
    <source>
        <dbReference type="ARBA" id="ARBA00022840"/>
    </source>
</evidence>
<keyword evidence="2" id="KW-0547">Nucleotide-binding</keyword>
<evidence type="ECO:0000313" key="5">
    <source>
        <dbReference type="EMBL" id="CBH22395.1"/>
    </source>
</evidence>
<dbReference type="InterPro" id="IPR017871">
    <property type="entry name" value="ABC_transporter-like_CS"/>
</dbReference>
<dbReference type="Proteomes" id="UP000007041">
    <property type="component" value="Chromosome"/>
</dbReference>
<protein>
    <submittedName>
        <fullName evidence="5">ABC transporter, ATP-binding protein</fullName>
    </submittedName>
</protein>
<organism evidence="5 6">
    <name type="scientific">Acetoanaerobium sticklandii (strain ATCC 12662 / DSM 519 / JCM 1433 / CCUG 9281 / NCIMB 10654 / HF)</name>
    <name type="common">Clostridium sticklandii</name>
    <dbReference type="NCBI Taxonomy" id="499177"/>
    <lineage>
        <taxon>Bacteria</taxon>
        <taxon>Bacillati</taxon>
        <taxon>Bacillota</taxon>
        <taxon>Clostridia</taxon>
        <taxon>Peptostreptococcales</taxon>
        <taxon>Filifactoraceae</taxon>
        <taxon>Acetoanaerobium</taxon>
    </lineage>
</organism>
<dbReference type="KEGG" id="cst:CLOST_2278"/>
<dbReference type="HOGENOM" id="CLU_000604_1_22_9"/>
<dbReference type="PANTHER" id="PTHR42781:SF8">
    <property type="entry name" value="BICARBONATE TRANSPORT ATP-BINDING PROTEIN CMPC"/>
    <property type="match status" value="1"/>
</dbReference>
<name>E3PUF7_ACESD</name>
<sequence>MIALNNINISYGNLKVLENFSISLEKGKVHCIFGASGCGKTTLLNALTGINKIELGEKLNLDNKKFSYVFQEDRLLPWATALENVLFVLRDRYCDEEAKQIAEKYLNIVGLGKFINAYPSELSGGMQRRVSFARALSYRGEVFILDEPFKGLDFKLKTELINYLLESDIKENSYIVFVTHDMQEALSFSDYIYIVDGPPLKIIEKIEIHKNK</sequence>
<keyword evidence="3 5" id="KW-0067">ATP-binding</keyword>
<dbReference type="InterPro" id="IPR027417">
    <property type="entry name" value="P-loop_NTPase"/>
</dbReference>
<gene>
    <name evidence="5" type="ordered locus">CLOST_2278</name>
</gene>